<evidence type="ECO:0000313" key="2">
    <source>
        <dbReference type="Proteomes" id="UP000580250"/>
    </source>
</evidence>
<dbReference type="Proteomes" id="UP000580250">
    <property type="component" value="Unassembled WGS sequence"/>
</dbReference>
<reference evidence="1 2" key="1">
    <citation type="submission" date="2020-08" db="EMBL/GenBank/DDBJ databases">
        <authorList>
            <person name="Koutsovoulos G."/>
            <person name="Danchin GJ E."/>
        </authorList>
    </citation>
    <scope>NUCLEOTIDE SEQUENCE [LARGE SCALE GENOMIC DNA]</scope>
</reference>
<sequence length="49" mass="5858">MLLKIWLERLSNNFKNSFNKIFLTCSTAGEHTLVGRSWRRQTRIGSFWL</sequence>
<evidence type="ECO:0000313" key="1">
    <source>
        <dbReference type="EMBL" id="CAD2138142.1"/>
    </source>
</evidence>
<dbReference type="EMBL" id="CAJEWN010000021">
    <property type="protein sequence ID" value="CAD2138142.1"/>
    <property type="molecule type" value="Genomic_DNA"/>
</dbReference>
<organism evidence="1 2">
    <name type="scientific">Meloidogyne enterolobii</name>
    <name type="common">Root-knot nematode worm</name>
    <name type="synonym">Meloidogyne mayaguensis</name>
    <dbReference type="NCBI Taxonomy" id="390850"/>
    <lineage>
        <taxon>Eukaryota</taxon>
        <taxon>Metazoa</taxon>
        <taxon>Ecdysozoa</taxon>
        <taxon>Nematoda</taxon>
        <taxon>Chromadorea</taxon>
        <taxon>Rhabditida</taxon>
        <taxon>Tylenchina</taxon>
        <taxon>Tylenchomorpha</taxon>
        <taxon>Tylenchoidea</taxon>
        <taxon>Meloidogynidae</taxon>
        <taxon>Meloidogyninae</taxon>
        <taxon>Meloidogyne</taxon>
    </lineage>
</organism>
<dbReference type="AlphaFoldDB" id="A0A6V7TZ91"/>
<name>A0A6V7TZ91_MELEN</name>
<gene>
    <name evidence="1" type="ORF">MENT_LOCUS5679</name>
</gene>
<proteinExistence type="predicted"/>
<comment type="caution">
    <text evidence="1">The sequence shown here is derived from an EMBL/GenBank/DDBJ whole genome shotgun (WGS) entry which is preliminary data.</text>
</comment>
<accession>A0A6V7TZ91</accession>
<protein>
    <submittedName>
        <fullName evidence="1">Uncharacterized protein</fullName>
    </submittedName>
</protein>